<comment type="caution">
    <text evidence="10">The sequence shown here is derived from an EMBL/GenBank/DDBJ whole genome shotgun (WGS) entry which is preliminary data.</text>
</comment>
<feature type="transmembrane region" description="Helical" evidence="8">
    <location>
        <begin position="132"/>
        <end position="148"/>
    </location>
</feature>
<dbReference type="PIRSF" id="PIRSF005355">
    <property type="entry name" value="UBIAD1"/>
    <property type="match status" value="1"/>
</dbReference>
<comment type="subcellular location">
    <subcellularLocation>
        <location evidence="8">Cell membrane</location>
        <topology evidence="8">Multi-pass membrane protein</topology>
    </subcellularLocation>
    <subcellularLocation>
        <location evidence="1">Membrane</location>
        <topology evidence="1">Multi-pass membrane protein</topology>
    </subcellularLocation>
</comment>
<accession>A0A087CG38</accession>
<evidence type="ECO:0000313" key="11">
    <source>
        <dbReference type="Proteomes" id="UP000029050"/>
    </source>
</evidence>
<dbReference type="STRING" id="218140.BPSY_1087"/>
<dbReference type="GO" id="GO:0046428">
    <property type="term" value="F:1,4-dihydroxy-2-naphthoate polyprenyltransferase activity"/>
    <property type="evidence" value="ECO:0007669"/>
    <property type="project" value="UniProtKB-UniRule"/>
</dbReference>
<dbReference type="InterPro" id="IPR026046">
    <property type="entry name" value="UBIAD1"/>
</dbReference>
<organism evidence="10 11">
    <name type="scientific">Bifidobacterium psychraerophilum</name>
    <dbReference type="NCBI Taxonomy" id="218140"/>
    <lineage>
        <taxon>Bacteria</taxon>
        <taxon>Bacillati</taxon>
        <taxon>Actinomycetota</taxon>
        <taxon>Actinomycetes</taxon>
        <taxon>Bifidobacteriales</taxon>
        <taxon>Bifidobacteriaceae</taxon>
        <taxon>Bifidobacterium</taxon>
    </lineage>
</organism>
<reference evidence="10 11" key="1">
    <citation type="submission" date="2014-03" db="EMBL/GenBank/DDBJ databases">
        <title>Genomics of Bifidobacteria.</title>
        <authorList>
            <person name="Ventura M."/>
            <person name="Milani C."/>
            <person name="Lugli G.A."/>
        </authorList>
    </citation>
    <scope>NUCLEOTIDE SEQUENCE [LARGE SCALE GENOMIC DNA]</scope>
    <source>
        <strain evidence="10 11">LMG 21775</strain>
    </source>
</reference>
<sequence length="318" mass="33342">MPASVAPVLVGAASASGVLKQSTICPAIYPVPEFCRVAAERYEAASVMFMPVLTACILLALFMQIAVNFANDYSDGVRGVDASRNDAEVVVGKPQRLVASGVKPGAVLLAAAISAGMACIAGVVVVVLSGRFWLLPVGVACLIAGWFYTGGKHPYGYLGFGEVLVFICFGGVATLGTEYALAGEVEIFGIIGACCTGLLSCVMLMVNNLRDIEEDEGSGKYTVAVRLGRRNAVKLLFAVLIVPTLAVAYITGYALYLAVASGVYGLWPVPVFGFLFLALVWAVIRAIRAERYQSALGRSGALLLAYAATHITLLLLMA</sequence>
<evidence type="ECO:0000256" key="6">
    <source>
        <dbReference type="ARBA" id="ARBA00022989"/>
    </source>
</evidence>
<dbReference type="NCBIfam" id="TIGR00751">
    <property type="entry name" value="menA"/>
    <property type="match status" value="1"/>
</dbReference>
<feature type="transmembrane region" description="Helical" evidence="8">
    <location>
        <begin position="235"/>
        <end position="259"/>
    </location>
</feature>
<name>A0A087CG38_9BIFI</name>
<keyword evidence="4 8" id="KW-0808">Transferase</keyword>
<comment type="similarity">
    <text evidence="8">Belongs to the MenA family. Type 1 subfamily.</text>
</comment>
<proteinExistence type="inferred from homology"/>
<feature type="transmembrane region" description="Helical" evidence="8">
    <location>
        <begin position="44"/>
        <end position="63"/>
    </location>
</feature>
<dbReference type="InterPro" id="IPR004657">
    <property type="entry name" value="MenA"/>
</dbReference>
<dbReference type="EMBL" id="JGZI01000009">
    <property type="protein sequence ID" value="KFI82238.1"/>
    <property type="molecule type" value="Genomic_DNA"/>
</dbReference>
<evidence type="ECO:0000256" key="4">
    <source>
        <dbReference type="ARBA" id="ARBA00022679"/>
    </source>
</evidence>
<dbReference type="InterPro" id="IPR044878">
    <property type="entry name" value="UbiA_sf"/>
</dbReference>
<dbReference type="InterPro" id="IPR000537">
    <property type="entry name" value="UbiA_prenyltransferase"/>
</dbReference>
<dbReference type="EC" id="2.5.1.74" evidence="8 9"/>
<keyword evidence="2 8" id="KW-0474">Menaquinone biosynthesis</keyword>
<dbReference type="eggNOG" id="COG1575">
    <property type="taxonomic scope" value="Bacteria"/>
</dbReference>
<comment type="function">
    <text evidence="8">Conversion of 1,4-dihydroxy-2-naphthoate (DHNA) to demethylmenaquinone (DMK).</text>
</comment>
<evidence type="ECO:0000256" key="7">
    <source>
        <dbReference type="ARBA" id="ARBA00023136"/>
    </source>
</evidence>
<evidence type="ECO:0000256" key="8">
    <source>
        <dbReference type="HAMAP-Rule" id="MF_01937"/>
    </source>
</evidence>
<comment type="catalytic activity">
    <reaction evidence="8">
        <text>an all-trans-polyprenyl diphosphate + 1,4-dihydroxy-2-naphthoate + H(+) = a 2-demethylmenaquinol + CO2 + diphosphate</text>
        <dbReference type="Rhea" id="RHEA:26478"/>
        <dbReference type="Rhea" id="RHEA-COMP:9563"/>
        <dbReference type="Rhea" id="RHEA-COMP:9564"/>
        <dbReference type="ChEBI" id="CHEBI:11173"/>
        <dbReference type="ChEBI" id="CHEBI:15378"/>
        <dbReference type="ChEBI" id="CHEBI:16526"/>
        <dbReference type="ChEBI" id="CHEBI:33019"/>
        <dbReference type="ChEBI" id="CHEBI:55437"/>
        <dbReference type="ChEBI" id="CHEBI:58914"/>
        <dbReference type="EC" id="2.5.1.74"/>
    </reaction>
</comment>
<gene>
    <name evidence="8" type="primary">menA</name>
    <name evidence="10" type="ORF">BPSY_1087</name>
</gene>
<evidence type="ECO:0000256" key="2">
    <source>
        <dbReference type="ARBA" id="ARBA00022428"/>
    </source>
</evidence>
<dbReference type="PANTHER" id="PTHR13929:SF0">
    <property type="entry name" value="UBIA PRENYLTRANSFERASE DOMAIN-CONTAINING PROTEIN 1"/>
    <property type="match status" value="1"/>
</dbReference>
<comment type="pathway">
    <text evidence="8">Quinol/quinone metabolism; menaquinone biosynthesis; menaquinol from 1,4-dihydroxy-2-naphthoate: step 1/2.</text>
</comment>
<keyword evidence="3 8" id="KW-1003">Cell membrane</keyword>
<dbReference type="HAMAP" id="MF_01937">
    <property type="entry name" value="MenA_1"/>
    <property type="match status" value="1"/>
</dbReference>
<dbReference type="CDD" id="cd13962">
    <property type="entry name" value="PT_UbiA_UBIAD1"/>
    <property type="match status" value="1"/>
</dbReference>
<dbReference type="GO" id="GO:0005886">
    <property type="term" value="C:plasma membrane"/>
    <property type="evidence" value="ECO:0007669"/>
    <property type="project" value="UniProtKB-SubCell"/>
</dbReference>
<feature type="transmembrane region" description="Helical" evidence="8">
    <location>
        <begin position="155"/>
        <end position="175"/>
    </location>
</feature>
<dbReference type="PANTHER" id="PTHR13929">
    <property type="entry name" value="1,4-DIHYDROXY-2-NAPHTHOATE OCTAPRENYLTRANSFERASE"/>
    <property type="match status" value="1"/>
</dbReference>
<dbReference type="UniPathway" id="UPA00079">
    <property type="reaction ID" value="UER00168"/>
</dbReference>
<feature type="transmembrane region" description="Helical" evidence="8">
    <location>
        <begin position="296"/>
        <end position="317"/>
    </location>
</feature>
<keyword evidence="11" id="KW-1185">Reference proteome</keyword>
<evidence type="ECO:0000256" key="1">
    <source>
        <dbReference type="ARBA" id="ARBA00004141"/>
    </source>
</evidence>
<evidence type="ECO:0000256" key="3">
    <source>
        <dbReference type="ARBA" id="ARBA00022475"/>
    </source>
</evidence>
<keyword evidence="7 8" id="KW-0472">Membrane</keyword>
<evidence type="ECO:0000256" key="5">
    <source>
        <dbReference type="ARBA" id="ARBA00022692"/>
    </source>
</evidence>
<dbReference type="GO" id="GO:0009234">
    <property type="term" value="P:menaquinone biosynthetic process"/>
    <property type="evidence" value="ECO:0007669"/>
    <property type="project" value="UniProtKB-UniRule"/>
</dbReference>
<dbReference type="AlphaFoldDB" id="A0A087CG38"/>
<keyword evidence="5 8" id="KW-0812">Transmembrane</keyword>
<dbReference type="GO" id="GO:0042371">
    <property type="term" value="P:vitamin K biosynthetic process"/>
    <property type="evidence" value="ECO:0007669"/>
    <property type="project" value="TreeGrafter"/>
</dbReference>
<evidence type="ECO:0000313" key="10">
    <source>
        <dbReference type="EMBL" id="KFI82238.1"/>
    </source>
</evidence>
<dbReference type="Gene3D" id="1.10.357.140">
    <property type="entry name" value="UbiA prenyltransferase"/>
    <property type="match status" value="1"/>
</dbReference>
<dbReference type="Proteomes" id="UP000029050">
    <property type="component" value="Unassembled WGS sequence"/>
</dbReference>
<feature type="transmembrane region" description="Helical" evidence="8">
    <location>
        <begin position="187"/>
        <end position="206"/>
    </location>
</feature>
<feature type="transmembrane region" description="Helical" evidence="8">
    <location>
        <begin position="265"/>
        <end position="284"/>
    </location>
</feature>
<evidence type="ECO:0000256" key="9">
    <source>
        <dbReference type="NCBIfam" id="TIGR00751"/>
    </source>
</evidence>
<dbReference type="Pfam" id="PF01040">
    <property type="entry name" value="UbiA"/>
    <property type="match status" value="1"/>
</dbReference>
<protein>
    <recommendedName>
        <fullName evidence="8 9">1,4-dihydroxy-2-naphthoate octaprenyltransferase</fullName>
        <shortName evidence="8">DHNA-octaprenyltransferase</shortName>
        <ecNumber evidence="8 9">2.5.1.74</ecNumber>
    </recommendedName>
</protein>
<feature type="transmembrane region" description="Helical" evidence="8">
    <location>
        <begin position="106"/>
        <end position="126"/>
    </location>
</feature>
<keyword evidence="6 8" id="KW-1133">Transmembrane helix</keyword>